<name>U1PMK4_9EURY</name>
<evidence type="ECO:0000313" key="1">
    <source>
        <dbReference type="EMBL" id="ERG93466.1"/>
    </source>
</evidence>
<dbReference type="AlphaFoldDB" id="U1PMK4"/>
<dbReference type="Proteomes" id="UP000030649">
    <property type="component" value="Unassembled WGS sequence"/>
</dbReference>
<organism evidence="1 2">
    <name type="scientific">Haloquadratum walsbyi J07HQW1</name>
    <dbReference type="NCBI Taxonomy" id="1238424"/>
    <lineage>
        <taxon>Archaea</taxon>
        <taxon>Methanobacteriati</taxon>
        <taxon>Methanobacteriota</taxon>
        <taxon>Stenosarchaea group</taxon>
        <taxon>Halobacteria</taxon>
        <taxon>Halobacteriales</taxon>
        <taxon>Haloferacaceae</taxon>
        <taxon>Haloquadratum</taxon>
    </lineage>
</organism>
<reference evidence="1 2" key="1">
    <citation type="journal article" date="2013" name="PLoS ONE">
        <title>Assembly-driven community genomics of a hypersaline microbial ecosystem.</title>
        <authorList>
            <person name="Podell S."/>
            <person name="Ugalde J.A."/>
            <person name="Narasingarao P."/>
            <person name="Banfield J.F."/>
            <person name="Heidelberg K.B."/>
            <person name="Allen E.E."/>
        </authorList>
    </citation>
    <scope>NUCLEOTIDE SEQUENCE [LARGE SCALE GENOMIC DNA]</scope>
    <source>
        <strain evidence="2">J07HQW1</strain>
    </source>
</reference>
<dbReference type="HOGENOM" id="CLU_165261_0_0_2"/>
<sequence length="107" mass="12469">MGQETLTGNNLSELREEYNQKVNETLPNNAQNSNGWPIHLNHCFGRVVLDNVFEDEWYDYVDGRPAYEHLSEEELQKAIDIADTMIEEGKSAVEELNENSLRWRDKL</sequence>
<accession>U1PMK4</accession>
<dbReference type="EMBL" id="KE356560">
    <property type="protein sequence ID" value="ERG93466.1"/>
    <property type="molecule type" value="Genomic_DNA"/>
</dbReference>
<protein>
    <submittedName>
        <fullName evidence="1">Uncharacterized protein</fullName>
    </submittedName>
</protein>
<proteinExistence type="predicted"/>
<evidence type="ECO:0000313" key="2">
    <source>
        <dbReference type="Proteomes" id="UP000030649"/>
    </source>
</evidence>
<dbReference type="STRING" id="1238424.J07HQW1_03528"/>
<gene>
    <name evidence="1" type="ORF">J07HQW1_03528</name>
</gene>